<dbReference type="Proteomes" id="UP001151760">
    <property type="component" value="Unassembled WGS sequence"/>
</dbReference>
<reference evidence="2" key="1">
    <citation type="journal article" date="2022" name="Int. J. Mol. Sci.">
        <title>Draft Genome of Tanacetum Coccineum: Genomic Comparison of Closely Related Tanacetum-Family Plants.</title>
        <authorList>
            <person name="Yamashiro T."/>
            <person name="Shiraishi A."/>
            <person name="Nakayama K."/>
            <person name="Satake H."/>
        </authorList>
    </citation>
    <scope>NUCLEOTIDE SEQUENCE</scope>
</reference>
<keyword evidence="2" id="KW-0808">Transferase</keyword>
<comment type="caution">
    <text evidence="2">The sequence shown here is derived from an EMBL/GenBank/DDBJ whole genome shotgun (WGS) entry which is preliminary data.</text>
</comment>
<keyword evidence="2" id="KW-0695">RNA-directed DNA polymerase</keyword>
<dbReference type="EMBL" id="BQNB010008607">
    <property type="protein sequence ID" value="GJS51745.1"/>
    <property type="molecule type" value="Genomic_DNA"/>
</dbReference>
<dbReference type="GO" id="GO:0003964">
    <property type="term" value="F:RNA-directed DNA polymerase activity"/>
    <property type="evidence" value="ECO:0007669"/>
    <property type="project" value="UniProtKB-KW"/>
</dbReference>
<dbReference type="PANTHER" id="PTHR33116">
    <property type="entry name" value="REVERSE TRANSCRIPTASE ZINC-BINDING DOMAIN-CONTAINING PROTEIN-RELATED-RELATED"/>
    <property type="match status" value="1"/>
</dbReference>
<dbReference type="InterPro" id="IPR026960">
    <property type="entry name" value="RVT-Znf"/>
</dbReference>
<name>A0ABQ4WFY7_9ASTR</name>
<feature type="domain" description="Reverse transcriptase zinc-binding" evidence="1">
    <location>
        <begin position="92"/>
        <end position="147"/>
    </location>
</feature>
<keyword evidence="3" id="KW-1185">Reference proteome</keyword>
<gene>
    <name evidence="2" type="ORF">Tco_0625107</name>
</gene>
<evidence type="ECO:0000259" key="1">
    <source>
        <dbReference type="Pfam" id="PF13966"/>
    </source>
</evidence>
<proteinExistence type="predicted"/>
<dbReference type="PANTHER" id="PTHR33116:SF84">
    <property type="entry name" value="RNA-DIRECTED DNA POLYMERASE"/>
    <property type="match status" value="1"/>
</dbReference>
<keyword evidence="2" id="KW-0548">Nucleotidyltransferase</keyword>
<organism evidence="2 3">
    <name type="scientific">Tanacetum coccineum</name>
    <dbReference type="NCBI Taxonomy" id="301880"/>
    <lineage>
        <taxon>Eukaryota</taxon>
        <taxon>Viridiplantae</taxon>
        <taxon>Streptophyta</taxon>
        <taxon>Embryophyta</taxon>
        <taxon>Tracheophyta</taxon>
        <taxon>Spermatophyta</taxon>
        <taxon>Magnoliopsida</taxon>
        <taxon>eudicotyledons</taxon>
        <taxon>Gunneridae</taxon>
        <taxon>Pentapetalae</taxon>
        <taxon>asterids</taxon>
        <taxon>campanulids</taxon>
        <taxon>Asterales</taxon>
        <taxon>Asteraceae</taxon>
        <taxon>Asteroideae</taxon>
        <taxon>Anthemideae</taxon>
        <taxon>Anthemidinae</taxon>
        <taxon>Tanacetum</taxon>
    </lineage>
</organism>
<reference evidence="2" key="2">
    <citation type="submission" date="2022-01" db="EMBL/GenBank/DDBJ databases">
        <authorList>
            <person name="Yamashiro T."/>
            <person name="Shiraishi A."/>
            <person name="Satake H."/>
            <person name="Nakayama K."/>
        </authorList>
    </citation>
    <scope>NUCLEOTIDE SEQUENCE</scope>
</reference>
<accession>A0ABQ4WFY7</accession>
<sequence>MVDKRDGRNICMWCDKWHDNRLLIDKISNRDLYDARIPKMISIDDMIDKGVWKWPNEWNSSKFKVIKIRPLRLQTGMIDKVKWKGKDNTLVPFNTTLVMETLIMRGRLLTQDRIMKWGQVTGLLCPLCSKICDSHSHLFFQCDYAIKIRKAMAEKLNLRKIGYKWEEIISDLIETKNGNNIWSMVRRTSLAVVVYSIWHERNKRIFTREKRKVTELQ</sequence>
<dbReference type="Pfam" id="PF13966">
    <property type="entry name" value="zf-RVT"/>
    <property type="match status" value="1"/>
</dbReference>
<evidence type="ECO:0000313" key="3">
    <source>
        <dbReference type="Proteomes" id="UP001151760"/>
    </source>
</evidence>
<protein>
    <submittedName>
        <fullName evidence="2">RNA-directed DNA polymerase, eukaryota, reverse transcriptase zinc-binding domain protein</fullName>
    </submittedName>
</protein>
<evidence type="ECO:0000313" key="2">
    <source>
        <dbReference type="EMBL" id="GJS51745.1"/>
    </source>
</evidence>